<evidence type="ECO:0000256" key="1">
    <source>
        <dbReference type="ARBA" id="ARBA00022737"/>
    </source>
</evidence>
<reference evidence="3 4" key="2">
    <citation type="submission" date="2018-11" db="EMBL/GenBank/DDBJ databases">
        <authorList>
            <consortium name="Pathogen Informatics"/>
        </authorList>
    </citation>
    <scope>NUCLEOTIDE SEQUENCE [LARGE SCALE GENOMIC DNA]</scope>
</reference>
<dbReference type="SMART" id="SM00262">
    <property type="entry name" value="GEL"/>
    <property type="match status" value="2"/>
</dbReference>
<dbReference type="GO" id="GO:0015629">
    <property type="term" value="C:actin cytoskeleton"/>
    <property type="evidence" value="ECO:0007669"/>
    <property type="project" value="TreeGrafter"/>
</dbReference>
<name>A0A0M3K507_ANISI</name>
<dbReference type="PANTHER" id="PTHR11977:SF123">
    <property type="entry name" value="GELSOLIN"/>
    <property type="match status" value="1"/>
</dbReference>
<reference evidence="5" key="1">
    <citation type="submission" date="2017-02" db="UniProtKB">
        <authorList>
            <consortium name="WormBaseParasite"/>
        </authorList>
    </citation>
    <scope>IDENTIFICATION</scope>
</reference>
<keyword evidence="4" id="KW-1185">Reference proteome</keyword>
<dbReference type="Pfam" id="PF00626">
    <property type="entry name" value="Gelsolin"/>
    <property type="match status" value="2"/>
</dbReference>
<evidence type="ECO:0000313" key="5">
    <source>
        <dbReference type="WBParaSite" id="ASIM_0001604801-mRNA-1"/>
    </source>
</evidence>
<accession>A0A0M3K507</accession>
<gene>
    <name evidence="3" type="ORF">ASIM_LOCUS15455</name>
</gene>
<evidence type="ECO:0000313" key="4">
    <source>
        <dbReference type="Proteomes" id="UP000267096"/>
    </source>
</evidence>
<dbReference type="GO" id="GO:0051016">
    <property type="term" value="P:barbed-end actin filament capping"/>
    <property type="evidence" value="ECO:0007669"/>
    <property type="project" value="TreeGrafter"/>
</dbReference>
<feature type="domain" description="Gelsolin-like" evidence="2">
    <location>
        <begin position="179"/>
        <end position="244"/>
    </location>
</feature>
<dbReference type="PANTHER" id="PTHR11977">
    <property type="entry name" value="VILLIN"/>
    <property type="match status" value="1"/>
</dbReference>
<dbReference type="InterPro" id="IPR029006">
    <property type="entry name" value="ADF-H/Gelsolin-like_dom_sf"/>
</dbReference>
<dbReference type="OrthoDB" id="6375767at2759"/>
<proteinExistence type="predicted"/>
<evidence type="ECO:0000259" key="2">
    <source>
        <dbReference type="Pfam" id="PF00626"/>
    </source>
</evidence>
<dbReference type="GO" id="GO:0005737">
    <property type="term" value="C:cytoplasm"/>
    <property type="evidence" value="ECO:0007669"/>
    <property type="project" value="TreeGrafter"/>
</dbReference>
<sequence>MRNGNQVECKRTSLNLGDVFILDLGSNVYVWMPPESGRLERIKGMDQARNIRDMRGGKVQVHGLGDDVYIVYADWNTNEEFWSQFGGAGNLNDIKSAKAGGDDENLWRPQARKIVLWRVSDESGKMKITKVSEGSFKRRDLESKGKPEWTGVVRVLDGHEPATFTQWASAWEDGKTKRKDLDGDDVMIVDNFDVIYVWIGANANANEKKFAGQLAQKYLASDTLPRPPSAVIKTLHQNRETSEFKRLFPDWA</sequence>
<evidence type="ECO:0000313" key="3">
    <source>
        <dbReference type="EMBL" id="VDK55216.1"/>
    </source>
</evidence>
<dbReference type="SUPFAM" id="SSF55753">
    <property type="entry name" value="Actin depolymerizing proteins"/>
    <property type="match status" value="2"/>
</dbReference>
<dbReference type="GO" id="GO:0051015">
    <property type="term" value="F:actin filament binding"/>
    <property type="evidence" value="ECO:0007669"/>
    <property type="project" value="InterPro"/>
</dbReference>
<keyword evidence="1" id="KW-0677">Repeat</keyword>
<dbReference type="EMBL" id="UYRR01032334">
    <property type="protein sequence ID" value="VDK55216.1"/>
    <property type="molecule type" value="Genomic_DNA"/>
</dbReference>
<dbReference type="Proteomes" id="UP000267096">
    <property type="component" value="Unassembled WGS sequence"/>
</dbReference>
<dbReference type="GO" id="GO:0051014">
    <property type="term" value="P:actin filament severing"/>
    <property type="evidence" value="ECO:0007669"/>
    <property type="project" value="TreeGrafter"/>
</dbReference>
<dbReference type="InterPro" id="IPR007123">
    <property type="entry name" value="Gelsolin-like_dom"/>
</dbReference>
<feature type="domain" description="Gelsolin-like" evidence="2">
    <location>
        <begin position="7"/>
        <end position="62"/>
    </location>
</feature>
<dbReference type="WBParaSite" id="ASIM_0001604801-mRNA-1">
    <property type="protein sequence ID" value="ASIM_0001604801-mRNA-1"/>
    <property type="gene ID" value="ASIM_0001604801"/>
</dbReference>
<dbReference type="InterPro" id="IPR007122">
    <property type="entry name" value="Villin/Gelsolin"/>
</dbReference>
<protein>
    <submittedName>
        <fullName evidence="5">Gelsolin-like protein 1 (inferred by orthology to a C. elegans protein)</fullName>
    </submittedName>
</protein>
<dbReference type="Gene3D" id="3.40.20.10">
    <property type="entry name" value="Severin"/>
    <property type="match status" value="2"/>
</dbReference>
<organism evidence="5">
    <name type="scientific">Anisakis simplex</name>
    <name type="common">Herring worm</name>
    <dbReference type="NCBI Taxonomy" id="6269"/>
    <lineage>
        <taxon>Eukaryota</taxon>
        <taxon>Metazoa</taxon>
        <taxon>Ecdysozoa</taxon>
        <taxon>Nematoda</taxon>
        <taxon>Chromadorea</taxon>
        <taxon>Rhabditida</taxon>
        <taxon>Spirurina</taxon>
        <taxon>Ascaridomorpha</taxon>
        <taxon>Ascaridoidea</taxon>
        <taxon>Anisakidae</taxon>
        <taxon>Anisakis</taxon>
        <taxon>Anisakis simplex complex</taxon>
    </lineage>
</organism>
<dbReference type="GO" id="GO:0008154">
    <property type="term" value="P:actin polymerization or depolymerization"/>
    <property type="evidence" value="ECO:0007669"/>
    <property type="project" value="TreeGrafter"/>
</dbReference>
<dbReference type="GO" id="GO:0005546">
    <property type="term" value="F:phosphatidylinositol-4,5-bisphosphate binding"/>
    <property type="evidence" value="ECO:0007669"/>
    <property type="project" value="TreeGrafter"/>
</dbReference>
<dbReference type="AlphaFoldDB" id="A0A0M3K507"/>